<comment type="cofactor">
    <cofactor evidence="1">
        <name>L-ascorbate</name>
        <dbReference type="ChEBI" id="CHEBI:38290"/>
    </cofactor>
</comment>
<protein>
    <recommendedName>
        <fullName evidence="12">uS12 prolyl 3,4-dihydroxylase</fullName>
    </recommendedName>
</protein>
<dbReference type="GO" id="GO:0006449">
    <property type="term" value="P:regulation of translational termination"/>
    <property type="evidence" value="ECO:0007669"/>
    <property type="project" value="TreeGrafter"/>
</dbReference>
<dbReference type="PANTHER" id="PTHR12117">
    <property type="entry name" value="HISTONE ACETYLTRANSFERASE COMPLEX"/>
    <property type="match status" value="1"/>
</dbReference>
<evidence type="ECO:0000256" key="4">
    <source>
        <dbReference type="ARBA" id="ARBA00022723"/>
    </source>
</evidence>
<keyword evidence="8" id="KW-0408">Iron</keyword>
<evidence type="ECO:0000313" key="15">
    <source>
        <dbReference type="EMBL" id="RCK56229.1"/>
    </source>
</evidence>
<dbReference type="GO" id="GO:0010604">
    <property type="term" value="P:positive regulation of macromolecule metabolic process"/>
    <property type="evidence" value="ECO:0007669"/>
    <property type="project" value="UniProtKB-ARBA"/>
</dbReference>
<dbReference type="GO" id="GO:0009896">
    <property type="term" value="P:positive regulation of catabolic process"/>
    <property type="evidence" value="ECO:0007669"/>
    <property type="project" value="UniProtKB-ARBA"/>
</dbReference>
<sequence length="614" mass="70285">MPPSKRVQEADEESTNAPDVKKQNTSFTTDDIHSFFNSQIWDSEFQDTLKSQIANSEPYRWGSISDLMDDALLRDVRKEVLSQIAFTEKETDIYKVFQLGDLANLSGLDWADLLRLPSLYKLRAAIYSQEFRDVISKVTGCGKLSGVKTDMSINTYRKGCHLLTHDDVIGSRRVSFILYLPEPGKEWKPEYGGSLRLFPSIVPNVPKTDYSAKFTPQFNQIAFFTVQPGLSFHDVEEVRVDKHRLSVQGWFHIPQPGEDGYVPGEQEETEARSTLQQLQSKELQEFDFPKPIRNDLDEEQVKLIEDTTVLNEAEWKYLSEFINPVYLEKEALASLNKRFLEESIVEINEVLNPMYAVQLRSAMRHVEISEPTPQVSTEVTQPWKVAVPPHKQRYMYIDGKSPIELTEEGINFANRIGPQEFPNFESLKGPNRLSLLDNKLVSLASFLKSVAFKKWIKLITSLIVTSEQVLVRRFRPGHDFILATTTDKNLARSQDEENVLLEATLNLTPTATLAKNWESGEFGGYELCMADKEEDEDDDPAVYKASDPNDDAVLFTNQCKWNSLTLMVRDPSVLKFIKYVSINAKGSRWDVSCQWNVKNAEEEEEEEEDDDQEE</sequence>
<feature type="region of interest" description="Disordered" evidence="13">
    <location>
        <begin position="1"/>
        <end position="25"/>
    </location>
</feature>
<evidence type="ECO:0000313" key="16">
    <source>
        <dbReference type="Proteomes" id="UP000253472"/>
    </source>
</evidence>
<dbReference type="GO" id="GO:0005634">
    <property type="term" value="C:nucleus"/>
    <property type="evidence" value="ECO:0007669"/>
    <property type="project" value="UniProtKB-SubCell"/>
</dbReference>
<accession>A0A367XS61</accession>
<evidence type="ECO:0000256" key="13">
    <source>
        <dbReference type="SAM" id="MobiDB-lite"/>
    </source>
</evidence>
<evidence type="ECO:0000259" key="14">
    <source>
        <dbReference type="PROSITE" id="PS51471"/>
    </source>
</evidence>
<keyword evidence="4" id="KW-0479">Metal-binding</keyword>
<reference evidence="15 16" key="1">
    <citation type="submission" date="2018-06" db="EMBL/GenBank/DDBJ databases">
        <title>Whole genome sequencing of Candida tropicalis (genome annotated by CSBL at Korea University).</title>
        <authorList>
            <person name="Ahn J."/>
        </authorList>
    </citation>
    <scope>NUCLEOTIDE SEQUENCE [LARGE SCALE GENOMIC DNA]</scope>
    <source>
        <strain evidence="15 16">ATCC 20962</strain>
    </source>
</reference>
<keyword evidence="9" id="KW-0539">Nucleus</keyword>
<dbReference type="Pfam" id="PF10637">
    <property type="entry name" value="Ofd1_CTDD"/>
    <property type="match status" value="1"/>
</dbReference>
<evidence type="ECO:0000256" key="9">
    <source>
        <dbReference type="ARBA" id="ARBA00023242"/>
    </source>
</evidence>
<dbReference type="FunFam" id="2.60.120.620:FF:000014">
    <property type="entry name" value="Prolyl 3,4-dihydroxylase TPA1"/>
    <property type="match status" value="1"/>
</dbReference>
<comment type="subcellular location">
    <subcellularLocation>
        <location evidence="2">Nucleus</location>
    </subcellularLocation>
</comment>
<dbReference type="InterPro" id="IPR039558">
    <property type="entry name" value="TPA1/OFD1_N"/>
</dbReference>
<dbReference type="GO" id="GO:0005506">
    <property type="term" value="F:iron ion binding"/>
    <property type="evidence" value="ECO:0007669"/>
    <property type="project" value="InterPro"/>
</dbReference>
<evidence type="ECO:0000256" key="7">
    <source>
        <dbReference type="ARBA" id="ARBA00023002"/>
    </source>
</evidence>
<dbReference type="EMBL" id="QLNQ01000029">
    <property type="protein sequence ID" value="RCK56229.1"/>
    <property type="molecule type" value="Genomic_DNA"/>
</dbReference>
<dbReference type="InterPro" id="IPR051842">
    <property type="entry name" value="uS12_prolyl_hydroxylase"/>
</dbReference>
<dbReference type="Pfam" id="PF13661">
    <property type="entry name" value="2OG-FeII_Oxy_4"/>
    <property type="match status" value="1"/>
</dbReference>
<dbReference type="InterPro" id="IPR043044">
    <property type="entry name" value="TPA1/Ofd1_C"/>
</dbReference>
<keyword evidence="16" id="KW-1185">Reference proteome</keyword>
<dbReference type="AlphaFoldDB" id="A0A367XS61"/>
<keyword evidence="5" id="KW-0847">Vitamin C</keyword>
<dbReference type="Gene3D" id="2.60.120.620">
    <property type="entry name" value="q2cbj1_9rhob like domain"/>
    <property type="match status" value="1"/>
</dbReference>
<evidence type="ECO:0000256" key="11">
    <source>
        <dbReference type="ARBA" id="ARBA00051966"/>
    </source>
</evidence>
<name>A0A367XS61_9ASCO</name>
<evidence type="ECO:0000256" key="1">
    <source>
        <dbReference type="ARBA" id="ARBA00001961"/>
    </source>
</evidence>
<evidence type="ECO:0000256" key="10">
    <source>
        <dbReference type="ARBA" id="ARBA00047444"/>
    </source>
</evidence>
<feature type="domain" description="Fe2OG dioxygenase" evidence="14">
    <location>
        <begin position="147"/>
        <end position="253"/>
    </location>
</feature>
<comment type="catalytic activity">
    <reaction evidence="11">
        <text>[ribosomal protein uS12]-(3S)-3-hydroxy-L-proline + 2-oxoglutarate + O2 = [ribosomal protein uS12]-(3S)-3,4-dihydroxy-L-proline + succinate + CO2</text>
        <dbReference type="Rhea" id="RHEA:54160"/>
        <dbReference type="Rhea" id="RHEA-COMP:13817"/>
        <dbReference type="Rhea" id="RHEA-COMP:13818"/>
        <dbReference type="ChEBI" id="CHEBI:15379"/>
        <dbReference type="ChEBI" id="CHEBI:16526"/>
        <dbReference type="ChEBI" id="CHEBI:16810"/>
        <dbReference type="ChEBI" id="CHEBI:30031"/>
        <dbReference type="ChEBI" id="CHEBI:85428"/>
        <dbReference type="ChEBI" id="CHEBI:138052"/>
    </reaction>
</comment>
<evidence type="ECO:0000256" key="5">
    <source>
        <dbReference type="ARBA" id="ARBA00022896"/>
    </source>
</evidence>
<dbReference type="InterPro" id="IPR006620">
    <property type="entry name" value="Pro_4_hyd_alph"/>
</dbReference>
<gene>
    <name evidence="15" type="primary">TPA1</name>
    <name evidence="15" type="ORF">Cantr_05901</name>
</gene>
<keyword evidence="7" id="KW-0560">Oxidoreductase</keyword>
<dbReference type="OrthoDB" id="430522at2759"/>
<dbReference type="GO" id="GO:0031543">
    <property type="term" value="F:peptidyl-proline dioxygenase activity"/>
    <property type="evidence" value="ECO:0007669"/>
    <property type="project" value="TreeGrafter"/>
</dbReference>
<organism evidence="15 16">
    <name type="scientific">Candida viswanathii</name>
    <dbReference type="NCBI Taxonomy" id="5486"/>
    <lineage>
        <taxon>Eukaryota</taxon>
        <taxon>Fungi</taxon>
        <taxon>Dikarya</taxon>
        <taxon>Ascomycota</taxon>
        <taxon>Saccharomycotina</taxon>
        <taxon>Pichiomycetes</taxon>
        <taxon>Debaryomycetaceae</taxon>
        <taxon>Candida/Lodderomyces clade</taxon>
        <taxon>Candida</taxon>
    </lineage>
</organism>
<evidence type="ECO:0000256" key="6">
    <source>
        <dbReference type="ARBA" id="ARBA00022964"/>
    </source>
</evidence>
<dbReference type="Proteomes" id="UP000253472">
    <property type="component" value="Unassembled WGS sequence"/>
</dbReference>
<proteinExistence type="inferred from homology"/>
<dbReference type="PROSITE" id="PS51471">
    <property type="entry name" value="FE2OG_OXY"/>
    <property type="match status" value="1"/>
</dbReference>
<dbReference type="SMART" id="SM00702">
    <property type="entry name" value="P4Hc"/>
    <property type="match status" value="1"/>
</dbReference>
<dbReference type="GO" id="GO:0031418">
    <property type="term" value="F:L-ascorbic acid binding"/>
    <property type="evidence" value="ECO:0007669"/>
    <property type="project" value="UniProtKB-KW"/>
</dbReference>
<dbReference type="GO" id="GO:0005737">
    <property type="term" value="C:cytoplasm"/>
    <property type="evidence" value="ECO:0007669"/>
    <property type="project" value="TreeGrafter"/>
</dbReference>
<evidence type="ECO:0000256" key="12">
    <source>
        <dbReference type="ARBA" id="ARBA00081607"/>
    </source>
</evidence>
<dbReference type="Gene3D" id="3.60.130.20">
    <property type="entry name" value="Oxoglutarate/iron-dependent oxygenase, C-terminal degradation domain"/>
    <property type="match status" value="1"/>
</dbReference>
<comment type="catalytic activity">
    <reaction evidence="10">
        <text>[ribosomal protein uS12]-L-proline + 2-oxoglutarate + O2 = [ribosomal protein uS12]-(3S)-3-hydroxy-L-proline + succinate + CO2</text>
        <dbReference type="Rhea" id="RHEA:54156"/>
        <dbReference type="Rhea" id="RHEA-COMP:13816"/>
        <dbReference type="Rhea" id="RHEA-COMP:13818"/>
        <dbReference type="ChEBI" id="CHEBI:15379"/>
        <dbReference type="ChEBI" id="CHEBI:16526"/>
        <dbReference type="ChEBI" id="CHEBI:16810"/>
        <dbReference type="ChEBI" id="CHEBI:30031"/>
        <dbReference type="ChEBI" id="CHEBI:50342"/>
        <dbReference type="ChEBI" id="CHEBI:85428"/>
    </reaction>
</comment>
<evidence type="ECO:0000256" key="3">
    <source>
        <dbReference type="ARBA" id="ARBA00007443"/>
    </source>
</evidence>
<comment type="caution">
    <text evidence="15">The sequence shown here is derived from an EMBL/GenBank/DDBJ whole genome shotgun (WGS) entry which is preliminary data.</text>
</comment>
<comment type="similarity">
    <text evidence="3">Belongs to the TPA1 family.</text>
</comment>
<dbReference type="InterPro" id="IPR019601">
    <property type="entry name" value="Oxoglutarate/Fe-dep_Oase_C"/>
</dbReference>
<dbReference type="InterPro" id="IPR005123">
    <property type="entry name" value="Oxoglu/Fe-dep_dioxygenase_dom"/>
</dbReference>
<evidence type="ECO:0000256" key="2">
    <source>
        <dbReference type="ARBA" id="ARBA00004123"/>
    </source>
</evidence>
<dbReference type="STRING" id="5486.A0A367XS61"/>
<evidence type="ECO:0000256" key="8">
    <source>
        <dbReference type="ARBA" id="ARBA00023004"/>
    </source>
</evidence>
<keyword evidence="6" id="KW-0223">Dioxygenase</keyword>
<dbReference type="PANTHER" id="PTHR12117:SF0">
    <property type="entry name" value="PROLYL 3-HYDROXYLASE OGFOD1"/>
    <property type="match status" value="1"/>
</dbReference>